<name>A0A444XT93_ARAHY</name>
<comment type="caution">
    <text evidence="1">The sequence shown here is derived from an EMBL/GenBank/DDBJ whole genome shotgun (WGS) entry which is preliminary data.</text>
</comment>
<evidence type="ECO:0000313" key="1">
    <source>
        <dbReference type="EMBL" id="RYQ92961.1"/>
    </source>
</evidence>
<accession>A0A444XT93</accession>
<sequence length="58" mass="6886">MGDEEGQGYYPLRIHPSRHHHRYELRTKTPALSASQPCLILHLSELNRIDQAFLFFFF</sequence>
<gene>
    <name evidence="1" type="ORF">Ahy_B09g099208</name>
</gene>
<keyword evidence="2" id="KW-1185">Reference proteome</keyword>
<evidence type="ECO:0000313" key="2">
    <source>
        <dbReference type="Proteomes" id="UP000289738"/>
    </source>
</evidence>
<protein>
    <submittedName>
        <fullName evidence="1">Uncharacterized protein</fullName>
    </submittedName>
</protein>
<proteinExistence type="predicted"/>
<dbReference type="AlphaFoldDB" id="A0A444XT93"/>
<dbReference type="Proteomes" id="UP000289738">
    <property type="component" value="Chromosome B09"/>
</dbReference>
<organism evidence="1 2">
    <name type="scientific">Arachis hypogaea</name>
    <name type="common">Peanut</name>
    <dbReference type="NCBI Taxonomy" id="3818"/>
    <lineage>
        <taxon>Eukaryota</taxon>
        <taxon>Viridiplantae</taxon>
        <taxon>Streptophyta</taxon>
        <taxon>Embryophyta</taxon>
        <taxon>Tracheophyta</taxon>
        <taxon>Spermatophyta</taxon>
        <taxon>Magnoliopsida</taxon>
        <taxon>eudicotyledons</taxon>
        <taxon>Gunneridae</taxon>
        <taxon>Pentapetalae</taxon>
        <taxon>rosids</taxon>
        <taxon>fabids</taxon>
        <taxon>Fabales</taxon>
        <taxon>Fabaceae</taxon>
        <taxon>Papilionoideae</taxon>
        <taxon>50 kb inversion clade</taxon>
        <taxon>dalbergioids sensu lato</taxon>
        <taxon>Dalbergieae</taxon>
        <taxon>Pterocarpus clade</taxon>
        <taxon>Arachis</taxon>
    </lineage>
</organism>
<reference evidence="1 2" key="1">
    <citation type="submission" date="2019-01" db="EMBL/GenBank/DDBJ databases">
        <title>Sequencing of cultivated peanut Arachis hypogaea provides insights into genome evolution and oil improvement.</title>
        <authorList>
            <person name="Chen X."/>
        </authorList>
    </citation>
    <scope>NUCLEOTIDE SEQUENCE [LARGE SCALE GENOMIC DNA]</scope>
    <source>
        <strain evidence="2">cv. Fuhuasheng</strain>
        <tissue evidence="1">Leaves</tissue>
    </source>
</reference>
<dbReference type="EMBL" id="SDMP01000019">
    <property type="protein sequence ID" value="RYQ92961.1"/>
    <property type="molecule type" value="Genomic_DNA"/>
</dbReference>